<feature type="region of interest" description="Disordered" evidence="1">
    <location>
        <begin position="1"/>
        <end position="33"/>
    </location>
</feature>
<sequence length="57" mass="6571">MKRLIPDIQPNRKRMNSRNGNNRGHHSGHFYNISGTKHGSFIQSYILSKFGSRKPCT</sequence>
<feature type="non-terminal residue" evidence="2">
    <location>
        <position position="1"/>
    </location>
</feature>
<reference evidence="2" key="1">
    <citation type="journal article" date="2013" name="Genome Biol.">
        <title>Draft genome of the mountain pine beetle, Dendroctonus ponderosae Hopkins, a major forest pest.</title>
        <authorList>
            <person name="Keeling C.I."/>
            <person name="Yuen M.M."/>
            <person name="Liao N.Y."/>
            <person name="Docking T.R."/>
            <person name="Chan S.K."/>
            <person name="Taylor G.A."/>
            <person name="Palmquist D.L."/>
            <person name="Jackman S.D."/>
            <person name="Nguyen A."/>
            <person name="Li M."/>
            <person name="Henderson H."/>
            <person name="Janes J.K."/>
            <person name="Zhao Y."/>
            <person name="Pandoh P."/>
            <person name="Moore R."/>
            <person name="Sperling F.A."/>
            <person name="Huber D.P."/>
            <person name="Birol I."/>
            <person name="Jones S.J."/>
            <person name="Bohlmann J."/>
        </authorList>
    </citation>
    <scope>NUCLEOTIDE SEQUENCE</scope>
</reference>
<organism evidence="2">
    <name type="scientific">Dendroctonus ponderosae</name>
    <name type="common">Mountain pine beetle</name>
    <dbReference type="NCBI Taxonomy" id="77166"/>
    <lineage>
        <taxon>Eukaryota</taxon>
        <taxon>Metazoa</taxon>
        <taxon>Ecdysozoa</taxon>
        <taxon>Arthropoda</taxon>
        <taxon>Hexapoda</taxon>
        <taxon>Insecta</taxon>
        <taxon>Pterygota</taxon>
        <taxon>Neoptera</taxon>
        <taxon>Endopterygota</taxon>
        <taxon>Coleoptera</taxon>
        <taxon>Polyphaga</taxon>
        <taxon>Cucujiformia</taxon>
        <taxon>Curculionidae</taxon>
        <taxon>Scolytinae</taxon>
        <taxon>Dendroctonus</taxon>
    </lineage>
</organism>
<evidence type="ECO:0000313" key="2">
    <source>
        <dbReference type="EMBL" id="ENN75902.1"/>
    </source>
</evidence>
<name>N6UB87_DENPD</name>
<dbReference type="HOGENOM" id="CLU_2998562_0_0_1"/>
<protein>
    <submittedName>
        <fullName evidence="2">Uncharacterized protein</fullName>
    </submittedName>
</protein>
<gene>
    <name evidence="2" type="ORF">YQE_07544</name>
</gene>
<dbReference type="AlphaFoldDB" id="N6UB87"/>
<accession>N6UB87</accession>
<evidence type="ECO:0000256" key="1">
    <source>
        <dbReference type="SAM" id="MobiDB-lite"/>
    </source>
</evidence>
<proteinExistence type="predicted"/>
<dbReference type="EMBL" id="KB740996">
    <property type="protein sequence ID" value="ENN75902.1"/>
    <property type="molecule type" value="Genomic_DNA"/>
</dbReference>